<keyword evidence="4 9" id="KW-0812">Transmembrane</keyword>
<dbReference type="InterPro" id="IPR050366">
    <property type="entry name" value="BP-dependent_transpt_permease"/>
</dbReference>
<dbReference type="InterPro" id="IPR035906">
    <property type="entry name" value="MetI-like_sf"/>
</dbReference>
<protein>
    <submittedName>
        <fullName evidence="11">ABC transporter permease</fullName>
    </submittedName>
</protein>
<evidence type="ECO:0000259" key="10">
    <source>
        <dbReference type="PROSITE" id="PS50928"/>
    </source>
</evidence>
<feature type="domain" description="ABC transmembrane type-1" evidence="10">
    <location>
        <begin position="85"/>
        <end position="274"/>
    </location>
</feature>
<evidence type="ECO:0000256" key="1">
    <source>
        <dbReference type="ARBA" id="ARBA00004651"/>
    </source>
</evidence>
<dbReference type="PANTHER" id="PTHR43386:SF1">
    <property type="entry name" value="D,D-DIPEPTIDE TRANSPORT SYSTEM PERMEASE PROTEIN DDPC-RELATED"/>
    <property type="match status" value="1"/>
</dbReference>
<keyword evidence="8 9" id="KW-0472">Membrane</keyword>
<dbReference type="PROSITE" id="PS50928">
    <property type="entry name" value="ABC_TM1"/>
    <property type="match status" value="1"/>
</dbReference>
<accession>A0ABS3KJQ5</accession>
<evidence type="ECO:0000313" key="11">
    <source>
        <dbReference type="EMBL" id="MBO1077701.1"/>
    </source>
</evidence>
<evidence type="ECO:0000256" key="6">
    <source>
        <dbReference type="ARBA" id="ARBA00022927"/>
    </source>
</evidence>
<comment type="subcellular location">
    <subcellularLocation>
        <location evidence="1 9">Cell membrane</location>
        <topology evidence="1 9">Multi-pass membrane protein</topology>
    </subcellularLocation>
</comment>
<dbReference type="SUPFAM" id="SSF161098">
    <property type="entry name" value="MetI-like"/>
    <property type="match status" value="1"/>
</dbReference>
<dbReference type="Proteomes" id="UP001518989">
    <property type="component" value="Unassembled WGS sequence"/>
</dbReference>
<keyword evidence="6" id="KW-0653">Protein transport</keyword>
<dbReference type="Pfam" id="PF00528">
    <property type="entry name" value="BPD_transp_1"/>
    <property type="match status" value="1"/>
</dbReference>
<reference evidence="11 12" key="1">
    <citation type="submission" date="2020-09" db="EMBL/GenBank/DDBJ databases">
        <title>Roseomonas.</title>
        <authorList>
            <person name="Zhu W."/>
        </authorList>
    </citation>
    <scope>NUCLEOTIDE SEQUENCE [LARGE SCALE GENOMIC DNA]</scope>
    <source>
        <strain evidence="11 12">573</strain>
    </source>
</reference>
<name>A0ABS3KJQ5_9PROT</name>
<feature type="transmembrane region" description="Helical" evidence="9">
    <location>
        <begin position="251"/>
        <end position="273"/>
    </location>
</feature>
<keyword evidence="7 9" id="KW-1133">Transmembrane helix</keyword>
<evidence type="ECO:0000256" key="2">
    <source>
        <dbReference type="ARBA" id="ARBA00022448"/>
    </source>
</evidence>
<gene>
    <name evidence="11" type="ORF">IAI61_01565</name>
</gene>
<evidence type="ECO:0000313" key="12">
    <source>
        <dbReference type="Proteomes" id="UP001518989"/>
    </source>
</evidence>
<keyword evidence="5" id="KW-0571">Peptide transport</keyword>
<feature type="transmembrane region" description="Helical" evidence="9">
    <location>
        <begin position="20"/>
        <end position="45"/>
    </location>
</feature>
<comment type="caution">
    <text evidence="11">The sequence shown here is derived from an EMBL/GenBank/DDBJ whole genome shotgun (WGS) entry which is preliminary data.</text>
</comment>
<evidence type="ECO:0000256" key="7">
    <source>
        <dbReference type="ARBA" id="ARBA00022989"/>
    </source>
</evidence>
<dbReference type="EMBL" id="JACTNG010000001">
    <property type="protein sequence ID" value="MBO1077701.1"/>
    <property type="molecule type" value="Genomic_DNA"/>
</dbReference>
<proteinExistence type="inferred from homology"/>
<feature type="transmembrane region" description="Helical" evidence="9">
    <location>
        <begin position="133"/>
        <end position="157"/>
    </location>
</feature>
<keyword evidence="2 9" id="KW-0813">Transport</keyword>
<dbReference type="CDD" id="cd06261">
    <property type="entry name" value="TM_PBP2"/>
    <property type="match status" value="1"/>
</dbReference>
<comment type="similarity">
    <text evidence="9">Belongs to the binding-protein-dependent transport system permease family.</text>
</comment>
<organism evidence="11 12">
    <name type="scientific">Roseomonas haemaphysalidis</name>
    <dbReference type="NCBI Taxonomy" id="2768162"/>
    <lineage>
        <taxon>Bacteria</taxon>
        <taxon>Pseudomonadati</taxon>
        <taxon>Pseudomonadota</taxon>
        <taxon>Alphaproteobacteria</taxon>
        <taxon>Acetobacterales</taxon>
        <taxon>Roseomonadaceae</taxon>
        <taxon>Roseomonas</taxon>
    </lineage>
</organism>
<evidence type="ECO:0000256" key="9">
    <source>
        <dbReference type="RuleBase" id="RU363032"/>
    </source>
</evidence>
<dbReference type="InterPro" id="IPR000515">
    <property type="entry name" value="MetI-like"/>
</dbReference>
<evidence type="ECO:0000256" key="3">
    <source>
        <dbReference type="ARBA" id="ARBA00022475"/>
    </source>
</evidence>
<evidence type="ECO:0000256" key="5">
    <source>
        <dbReference type="ARBA" id="ARBA00022856"/>
    </source>
</evidence>
<feature type="transmembrane region" description="Helical" evidence="9">
    <location>
        <begin position="89"/>
        <end position="112"/>
    </location>
</feature>
<evidence type="ECO:0000256" key="4">
    <source>
        <dbReference type="ARBA" id="ARBA00022692"/>
    </source>
</evidence>
<dbReference type="Gene3D" id="1.10.3720.10">
    <property type="entry name" value="MetI-like"/>
    <property type="match status" value="1"/>
</dbReference>
<sequence length="286" mass="30006">MSEISVTLPAQAQPRPSRWLRALAGAAAPAMLAVVVVLVCAAPLVSPYDPNEQDLLNLLEGPSAAHWFGTDMLGRDVLSRVLWGGWPPLLVGLCSVAIALAVGTAAGIAAGFRQGRVDSVIGRVADIQMSIPGLVLALLVLALFGSAVTNLIFVIAIESWPLHFRVVRAHVRAVRGHAYVEAAQLAGHGVARILWRHILPSTLPLLAITATVNFSHAVLAEAGLSFLGIGIQPPAADWGMMVSEGKTQLSAAWWISVFPGVALLVVLLCAQLIGDGLSRRMAVGAE</sequence>
<keyword evidence="12" id="KW-1185">Reference proteome</keyword>
<dbReference type="RefSeq" id="WP_207415108.1">
    <property type="nucleotide sequence ID" value="NZ_CP061177.1"/>
</dbReference>
<keyword evidence="3" id="KW-1003">Cell membrane</keyword>
<evidence type="ECO:0000256" key="8">
    <source>
        <dbReference type="ARBA" id="ARBA00023136"/>
    </source>
</evidence>
<dbReference type="PANTHER" id="PTHR43386">
    <property type="entry name" value="OLIGOPEPTIDE TRANSPORT SYSTEM PERMEASE PROTEIN APPC"/>
    <property type="match status" value="1"/>
</dbReference>